<sequence>MEIKATVGVCTKLKNNNEDQLVVVPKDGEMFEKNQVVLVISAAEFENLSSELQSMINMVKGAQAVDEI</sequence>
<reference evidence="1 2" key="2">
    <citation type="journal article" date="2014" name="Int. J. Syst. Evol. Microbiol.">
        <title>Methanobacterium paludis sp. nov. and a novel strain of Methanobacterium lacus isolated from northern peatlands.</title>
        <authorList>
            <person name="Cadillo-Quiroz H."/>
            <person name="Brauer S.L."/>
            <person name="Goodson N."/>
            <person name="Yavitt J.B."/>
            <person name="Zinder S.H."/>
        </authorList>
    </citation>
    <scope>NUCLEOTIDE SEQUENCE [LARGE SCALE GENOMIC DNA]</scope>
    <source>
        <strain evidence="1 2">AL-21</strain>
    </source>
</reference>
<keyword evidence="2" id="KW-1185">Reference proteome</keyword>
<dbReference type="KEGG" id="mel:Metbo_0213"/>
<dbReference type="OrthoDB" id="383399at2157"/>
<dbReference type="AlphaFoldDB" id="F0T7X8"/>
<dbReference type="HOGENOM" id="CLU_2784124_0_0_2"/>
<accession>F0T7X8</accession>
<protein>
    <submittedName>
        <fullName evidence="1">Uncharacterized protein</fullName>
    </submittedName>
</protein>
<dbReference type="GeneID" id="10276639"/>
<evidence type="ECO:0000313" key="2">
    <source>
        <dbReference type="Proteomes" id="UP000007490"/>
    </source>
</evidence>
<dbReference type="RefSeq" id="WP_013643816.1">
    <property type="nucleotide sequence ID" value="NC_015216.1"/>
</dbReference>
<evidence type="ECO:0000313" key="1">
    <source>
        <dbReference type="EMBL" id="ADZ08465.1"/>
    </source>
</evidence>
<name>F0T7X8_METLA</name>
<dbReference type="eggNOG" id="arCOG13991">
    <property type="taxonomic scope" value="Archaea"/>
</dbReference>
<reference evidence="2" key="1">
    <citation type="submission" date="2011-02" db="EMBL/GenBank/DDBJ databases">
        <title>Complete sequence of Methanobacterium sp. AL-21.</title>
        <authorList>
            <consortium name="US DOE Joint Genome Institute"/>
            <person name="Lucas S."/>
            <person name="Copeland A."/>
            <person name="Lapidus A."/>
            <person name="Cheng J.-F."/>
            <person name="Goodwin L."/>
            <person name="Pitluck S."/>
            <person name="Chertkov O."/>
            <person name="Detter J.C."/>
            <person name="Han C."/>
            <person name="Tapia R."/>
            <person name="Land M."/>
            <person name="Hauser L."/>
            <person name="Kyrpides N."/>
            <person name="Ivanova N."/>
            <person name="Mikhailova N."/>
            <person name="Pagani I."/>
            <person name="Cadillo-Quiroz H."/>
            <person name="Imachi H."/>
            <person name="Zinder S."/>
            <person name="Liu W."/>
            <person name="Woyke T."/>
        </authorList>
    </citation>
    <scope>NUCLEOTIDE SEQUENCE [LARGE SCALE GENOMIC DNA]</scope>
    <source>
        <strain evidence="2">AL-21</strain>
    </source>
</reference>
<proteinExistence type="predicted"/>
<gene>
    <name evidence="1" type="ordered locus">Metbo_0213</name>
</gene>
<dbReference type="EMBL" id="CP002551">
    <property type="protein sequence ID" value="ADZ08465.1"/>
    <property type="molecule type" value="Genomic_DNA"/>
</dbReference>
<organism evidence="1 2">
    <name type="scientific">Methanobacterium lacus (strain AL-21)</name>
    <dbReference type="NCBI Taxonomy" id="877455"/>
    <lineage>
        <taxon>Archaea</taxon>
        <taxon>Methanobacteriati</taxon>
        <taxon>Methanobacteriota</taxon>
        <taxon>Methanomada group</taxon>
        <taxon>Methanobacteria</taxon>
        <taxon>Methanobacteriales</taxon>
        <taxon>Methanobacteriaceae</taxon>
        <taxon>Methanobacterium</taxon>
    </lineage>
</organism>
<dbReference type="Proteomes" id="UP000007490">
    <property type="component" value="Chromosome"/>
</dbReference>